<accession>A0A2P2NRF0</accession>
<proteinExistence type="predicted"/>
<organism evidence="1">
    <name type="scientific">Rhizophora mucronata</name>
    <name type="common">Asiatic mangrove</name>
    <dbReference type="NCBI Taxonomy" id="61149"/>
    <lineage>
        <taxon>Eukaryota</taxon>
        <taxon>Viridiplantae</taxon>
        <taxon>Streptophyta</taxon>
        <taxon>Embryophyta</taxon>
        <taxon>Tracheophyta</taxon>
        <taxon>Spermatophyta</taxon>
        <taxon>Magnoliopsida</taxon>
        <taxon>eudicotyledons</taxon>
        <taxon>Gunneridae</taxon>
        <taxon>Pentapetalae</taxon>
        <taxon>rosids</taxon>
        <taxon>fabids</taxon>
        <taxon>Malpighiales</taxon>
        <taxon>Rhizophoraceae</taxon>
        <taxon>Rhizophora</taxon>
    </lineage>
</organism>
<dbReference type="AlphaFoldDB" id="A0A2P2NRF0"/>
<protein>
    <submittedName>
        <fullName evidence="1">Uncharacterized protein</fullName>
    </submittedName>
</protein>
<dbReference type="EMBL" id="GGEC01064506">
    <property type="protein sequence ID" value="MBX44990.1"/>
    <property type="molecule type" value="Transcribed_RNA"/>
</dbReference>
<evidence type="ECO:0000313" key="1">
    <source>
        <dbReference type="EMBL" id="MBX44990.1"/>
    </source>
</evidence>
<name>A0A2P2NRF0_RHIMU</name>
<reference evidence="1" key="1">
    <citation type="submission" date="2018-02" db="EMBL/GenBank/DDBJ databases">
        <title>Rhizophora mucronata_Transcriptome.</title>
        <authorList>
            <person name="Meera S.P."/>
            <person name="Sreeshan A."/>
            <person name="Augustine A."/>
        </authorList>
    </citation>
    <scope>NUCLEOTIDE SEQUENCE</scope>
    <source>
        <tissue evidence="1">Leaf</tissue>
    </source>
</reference>
<sequence>MVLHRTYEKQIYILISSYTWKRYVDEDLAHLGIVCSPGRFLTQDVLVHSRKAIPFL</sequence>